<evidence type="ECO:0000313" key="4">
    <source>
        <dbReference type="Proteomes" id="UP000501926"/>
    </source>
</evidence>
<keyword evidence="3" id="KW-1185">Reference proteome</keyword>
<proteinExistence type="predicted"/>
<protein>
    <submittedName>
        <fullName evidence="2">Uncharacterized protein</fullName>
    </submittedName>
</protein>
<dbReference type="Proteomes" id="UP000501926">
    <property type="component" value="Chromosome"/>
</dbReference>
<reference evidence="1 4" key="3">
    <citation type="submission" date="2020-02" db="EMBL/GenBank/DDBJ databases">
        <title>Newly sequenced genome of strain CSTR1 showed variability in Candidatus Kuenenia stuttgartiensis genomes.</title>
        <authorList>
            <person name="Ding C."/>
            <person name="Adrian L."/>
        </authorList>
    </citation>
    <scope>NUCLEOTIDE SEQUENCE [LARGE SCALE GENOMIC DNA]</scope>
    <source>
        <strain evidence="1 4">CSTR1</strain>
    </source>
</reference>
<name>A0A2C9CDT3_KUEST</name>
<evidence type="ECO:0000313" key="3">
    <source>
        <dbReference type="Proteomes" id="UP000221734"/>
    </source>
</evidence>
<dbReference type="Proteomes" id="UP000221734">
    <property type="component" value="Chromosome Kuenenia_stuttgartiensis_MBR1"/>
</dbReference>
<gene>
    <name evidence="1" type="ORF">KsCSTR_32260</name>
    <name evidence="2" type="ORF">KSMBR1_0371</name>
</gene>
<evidence type="ECO:0000313" key="2">
    <source>
        <dbReference type="EMBL" id="SOH02887.1"/>
    </source>
</evidence>
<dbReference type="RefSeq" id="WP_099323792.1">
    <property type="nucleotide sequence ID" value="NZ_CP049055.1"/>
</dbReference>
<reference evidence="2" key="2">
    <citation type="submission" date="2017-10" db="EMBL/GenBank/DDBJ databases">
        <authorList>
            <person name="Banno H."/>
            <person name="Chua N.-H."/>
        </authorList>
    </citation>
    <scope>NUCLEOTIDE SEQUENCE [LARGE SCALE GENOMIC DNA]</scope>
    <source>
        <strain evidence="2">Kuenenia_mbr1_ru-nijmegen</strain>
    </source>
</reference>
<dbReference type="KEGG" id="kst:KSMBR1_0371"/>
<dbReference type="OrthoDB" id="277831at2"/>
<organism evidence="2 3">
    <name type="scientific">Kuenenia stuttgartiensis</name>
    <dbReference type="NCBI Taxonomy" id="174633"/>
    <lineage>
        <taxon>Bacteria</taxon>
        <taxon>Pseudomonadati</taxon>
        <taxon>Planctomycetota</taxon>
        <taxon>Candidatus Brocadiia</taxon>
        <taxon>Candidatus Brocadiales</taxon>
        <taxon>Candidatus Brocadiaceae</taxon>
        <taxon>Candidatus Kuenenia</taxon>
    </lineage>
</organism>
<accession>A0A2C9CDT3</accession>
<reference evidence="3" key="1">
    <citation type="submission" date="2017-10" db="EMBL/GenBank/DDBJ databases">
        <authorList>
            <person name="Frank J."/>
        </authorList>
    </citation>
    <scope>NUCLEOTIDE SEQUENCE [LARGE SCALE GENOMIC DNA]</scope>
</reference>
<dbReference type="EMBL" id="CP049055">
    <property type="protein sequence ID" value="QII12605.1"/>
    <property type="molecule type" value="Genomic_DNA"/>
</dbReference>
<evidence type="ECO:0000313" key="1">
    <source>
        <dbReference type="EMBL" id="QII12605.1"/>
    </source>
</evidence>
<sequence>MKIDLPDNSIIAEKETAHNDQLFSELKELYCLLEHEVSLINPRCNKCGMCGNFGEYDHVLYASSVEVDYVTKNVSVHDFDISRDVCPFLKNDLCSIRNFRMLSCRAFYCDERHKDETQSIHEKYHRLIKTLYNKYHLEWEYSPFLPQLKRFKSNTLKNGNIILPPDI</sequence>
<dbReference type="EMBL" id="LT934425">
    <property type="protein sequence ID" value="SOH02887.1"/>
    <property type="molecule type" value="Genomic_DNA"/>
</dbReference>
<dbReference type="AlphaFoldDB" id="A0A2C9CDT3"/>